<name>A0A645EQR8_9ZZZZ</name>
<sequence>MRGFKNDSLNQQVAFGILEHIVIKVLECLDLMKRDCERNCCKLANNETKIRDYLFTNYLNNDNIMQHIGFNDFRFSSEVPENYVDATPQGRTDLQVYSIDTFRHRERYFIIECKRIDGNLTLNREYVDKGMRRFTGKTPKYTSYYKRNCMLGFVVRNINIDTNIAKINCLLKTDYTDIHVKDYLHAGSIPLTYLSVHGEDIKEQITLIHLMPNCSSLIS</sequence>
<evidence type="ECO:0000313" key="1">
    <source>
        <dbReference type="EMBL" id="MPN04368.1"/>
    </source>
</evidence>
<dbReference type="AlphaFoldDB" id="A0A645EQR8"/>
<accession>A0A645EQR8</accession>
<gene>
    <name evidence="1" type="ORF">SDC9_151605</name>
</gene>
<comment type="caution">
    <text evidence="1">The sequence shown here is derived from an EMBL/GenBank/DDBJ whole genome shotgun (WGS) entry which is preliminary data.</text>
</comment>
<reference evidence="1" key="1">
    <citation type="submission" date="2019-08" db="EMBL/GenBank/DDBJ databases">
        <authorList>
            <person name="Kucharzyk K."/>
            <person name="Murdoch R.W."/>
            <person name="Higgins S."/>
            <person name="Loffler F."/>
        </authorList>
    </citation>
    <scope>NUCLEOTIDE SEQUENCE</scope>
</reference>
<protein>
    <submittedName>
        <fullName evidence="1">Uncharacterized protein</fullName>
    </submittedName>
</protein>
<proteinExistence type="predicted"/>
<dbReference type="EMBL" id="VSSQ01050284">
    <property type="protein sequence ID" value="MPN04368.1"/>
    <property type="molecule type" value="Genomic_DNA"/>
</dbReference>
<organism evidence="1">
    <name type="scientific">bioreactor metagenome</name>
    <dbReference type="NCBI Taxonomy" id="1076179"/>
    <lineage>
        <taxon>unclassified sequences</taxon>
        <taxon>metagenomes</taxon>
        <taxon>ecological metagenomes</taxon>
    </lineage>
</organism>